<proteinExistence type="predicted"/>
<evidence type="ECO:0000313" key="1">
    <source>
        <dbReference type="EMBL" id="MFB2893533.1"/>
    </source>
</evidence>
<name>A0ABV4XPB0_9CYAN</name>
<comment type="caution">
    <text evidence="1">The sequence shown here is derived from an EMBL/GenBank/DDBJ whole genome shotgun (WGS) entry which is preliminary data.</text>
</comment>
<reference evidence="1 2" key="1">
    <citation type="submission" date="2024-09" db="EMBL/GenBank/DDBJ databases">
        <title>Floridaenema gen nov. (Aerosakkonemataceae, Aerosakkonematales ord. nov., Cyanobacteria) from benthic tropical and subtropical fresh waters, with the description of four new species.</title>
        <authorList>
            <person name="Moretto J.A."/>
            <person name="Berthold D.E."/>
            <person name="Lefler F.W."/>
            <person name="Huang I.-S."/>
            <person name="Laughinghouse H. IV."/>
        </authorList>
    </citation>
    <scope>NUCLEOTIDE SEQUENCE [LARGE SCALE GENOMIC DNA]</scope>
    <source>
        <strain evidence="1 2">BLCC-F50</strain>
    </source>
</reference>
<sequence>MTTSVEEFLSTFDRLPESERLDVAVEILRRVVQLEFPPLSEEDLVLSAEEIFLEFDRQEAVYD</sequence>
<dbReference type="Proteomes" id="UP001576784">
    <property type="component" value="Unassembled WGS sequence"/>
</dbReference>
<protein>
    <submittedName>
        <fullName evidence="1">Uncharacterized protein</fullName>
    </submittedName>
</protein>
<dbReference type="EMBL" id="JBHFNR010000076">
    <property type="protein sequence ID" value="MFB2893533.1"/>
    <property type="molecule type" value="Genomic_DNA"/>
</dbReference>
<organism evidence="1 2">
    <name type="scientific">Floridaenema flaviceps BLCC-F50</name>
    <dbReference type="NCBI Taxonomy" id="3153642"/>
    <lineage>
        <taxon>Bacteria</taxon>
        <taxon>Bacillati</taxon>
        <taxon>Cyanobacteriota</taxon>
        <taxon>Cyanophyceae</taxon>
        <taxon>Oscillatoriophycideae</taxon>
        <taxon>Aerosakkonematales</taxon>
        <taxon>Aerosakkonemataceae</taxon>
        <taxon>Floridanema</taxon>
        <taxon>Floridanema flaviceps</taxon>
    </lineage>
</organism>
<evidence type="ECO:0000313" key="2">
    <source>
        <dbReference type="Proteomes" id="UP001576784"/>
    </source>
</evidence>
<accession>A0ABV4XPB0</accession>
<gene>
    <name evidence="1" type="ORF">ACE1CI_11530</name>
</gene>
<dbReference type="RefSeq" id="WP_413263193.1">
    <property type="nucleotide sequence ID" value="NZ_JBHFNR010000076.1"/>
</dbReference>
<keyword evidence="2" id="KW-1185">Reference proteome</keyword>